<dbReference type="EMBL" id="CM002923">
    <property type="protein sequence ID" value="KGN61372.1"/>
    <property type="molecule type" value="Genomic_DNA"/>
</dbReference>
<gene>
    <name evidence="1" type="ORF">Csa_2G100540</name>
</gene>
<name>A0A0A0LKU4_CUCSA</name>
<dbReference type="Gramene" id="KGN61372">
    <property type="protein sequence ID" value="KGN61372"/>
    <property type="gene ID" value="Csa_2G100540"/>
</dbReference>
<dbReference type="Proteomes" id="UP000029981">
    <property type="component" value="Chromosome 2"/>
</dbReference>
<reference evidence="1 2" key="1">
    <citation type="journal article" date="2009" name="Nat. Genet.">
        <title>The genome of the cucumber, Cucumis sativus L.</title>
        <authorList>
            <person name="Huang S."/>
            <person name="Li R."/>
            <person name="Zhang Z."/>
            <person name="Li L."/>
            <person name="Gu X."/>
            <person name="Fan W."/>
            <person name="Lucas W.J."/>
            <person name="Wang X."/>
            <person name="Xie B."/>
            <person name="Ni P."/>
            <person name="Ren Y."/>
            <person name="Zhu H."/>
            <person name="Li J."/>
            <person name="Lin K."/>
            <person name="Jin W."/>
            <person name="Fei Z."/>
            <person name="Li G."/>
            <person name="Staub J."/>
            <person name="Kilian A."/>
            <person name="van der Vossen E.A."/>
            <person name="Wu Y."/>
            <person name="Guo J."/>
            <person name="He J."/>
            <person name="Jia Z."/>
            <person name="Ren Y."/>
            <person name="Tian G."/>
            <person name="Lu Y."/>
            <person name="Ruan J."/>
            <person name="Qian W."/>
            <person name="Wang M."/>
            <person name="Huang Q."/>
            <person name="Li B."/>
            <person name="Xuan Z."/>
            <person name="Cao J."/>
            <person name="Asan"/>
            <person name="Wu Z."/>
            <person name="Zhang J."/>
            <person name="Cai Q."/>
            <person name="Bai Y."/>
            <person name="Zhao B."/>
            <person name="Han Y."/>
            <person name="Li Y."/>
            <person name="Li X."/>
            <person name="Wang S."/>
            <person name="Shi Q."/>
            <person name="Liu S."/>
            <person name="Cho W.K."/>
            <person name="Kim J.Y."/>
            <person name="Xu Y."/>
            <person name="Heller-Uszynska K."/>
            <person name="Miao H."/>
            <person name="Cheng Z."/>
            <person name="Zhang S."/>
            <person name="Wu J."/>
            <person name="Yang Y."/>
            <person name="Kang H."/>
            <person name="Li M."/>
            <person name="Liang H."/>
            <person name="Ren X."/>
            <person name="Shi Z."/>
            <person name="Wen M."/>
            <person name="Jian M."/>
            <person name="Yang H."/>
            <person name="Zhang G."/>
            <person name="Yang Z."/>
            <person name="Chen R."/>
            <person name="Liu S."/>
            <person name="Li J."/>
            <person name="Ma L."/>
            <person name="Liu H."/>
            <person name="Zhou Y."/>
            <person name="Zhao J."/>
            <person name="Fang X."/>
            <person name="Li G."/>
            <person name="Fang L."/>
            <person name="Li Y."/>
            <person name="Liu D."/>
            <person name="Zheng H."/>
            <person name="Zhang Y."/>
            <person name="Qin N."/>
            <person name="Li Z."/>
            <person name="Yang G."/>
            <person name="Yang S."/>
            <person name="Bolund L."/>
            <person name="Kristiansen K."/>
            <person name="Zheng H."/>
            <person name="Li S."/>
            <person name="Zhang X."/>
            <person name="Yang H."/>
            <person name="Wang J."/>
            <person name="Sun R."/>
            <person name="Zhang B."/>
            <person name="Jiang S."/>
            <person name="Wang J."/>
            <person name="Du Y."/>
            <person name="Li S."/>
        </authorList>
    </citation>
    <scope>NUCLEOTIDE SEQUENCE [LARGE SCALE GENOMIC DNA]</scope>
    <source>
        <strain evidence="2">cv. 9930</strain>
    </source>
</reference>
<accession>A0A0A0LKU4</accession>
<sequence length="213" mass="25094">MEKMLEKLHPLPEESSIFQVSKQQREMNTKAYLPQIFSIGPFHSNTQKDLIANEQYKLQAFVNFLYHMINGNDHNIVSLKDILKAGTLKFVVQKSHSWMEQVRDSYASSINMKEEEFFIMMLVDIACFIIQFFRHPSLTGPFFLLQRLLNFLPTADPVYLLMCEQDIANYSTIFYGYTFSSMDGSRHIEPKHLVDYLNYYFPSPCYDMTYNKQ</sequence>
<evidence type="ECO:0000313" key="1">
    <source>
        <dbReference type="EMBL" id="KGN61372.1"/>
    </source>
</evidence>
<proteinExistence type="predicted"/>
<organism evidence="1 2">
    <name type="scientific">Cucumis sativus</name>
    <name type="common">Cucumber</name>
    <dbReference type="NCBI Taxonomy" id="3659"/>
    <lineage>
        <taxon>Eukaryota</taxon>
        <taxon>Viridiplantae</taxon>
        <taxon>Streptophyta</taxon>
        <taxon>Embryophyta</taxon>
        <taxon>Tracheophyta</taxon>
        <taxon>Spermatophyta</taxon>
        <taxon>Magnoliopsida</taxon>
        <taxon>eudicotyledons</taxon>
        <taxon>Gunneridae</taxon>
        <taxon>Pentapetalae</taxon>
        <taxon>rosids</taxon>
        <taxon>fabids</taxon>
        <taxon>Cucurbitales</taxon>
        <taxon>Cucurbitaceae</taxon>
        <taxon>Benincaseae</taxon>
        <taxon>Cucumis</taxon>
    </lineage>
</organism>
<evidence type="ECO:0000313" key="2">
    <source>
        <dbReference type="Proteomes" id="UP000029981"/>
    </source>
</evidence>
<keyword evidence="2" id="KW-1185">Reference proteome</keyword>
<dbReference type="PANTHER" id="PTHR31170:SF20">
    <property type="entry name" value="DUF247 DOMAIN PROTEIN"/>
    <property type="match status" value="1"/>
</dbReference>
<protein>
    <submittedName>
        <fullName evidence="1">Uncharacterized protein</fullName>
    </submittedName>
</protein>
<reference evidence="1 2" key="2">
    <citation type="journal article" date="2009" name="PLoS ONE">
        <title>An integrated genetic and cytogenetic map of the cucumber genome.</title>
        <authorList>
            <person name="Ren Y."/>
            <person name="Zhang Z."/>
            <person name="Liu J."/>
            <person name="Staub J.E."/>
            <person name="Han Y."/>
            <person name="Cheng Z."/>
            <person name="Li X."/>
            <person name="Lu J."/>
            <person name="Miao H."/>
            <person name="Kang H."/>
            <person name="Xie B."/>
            <person name="Gu X."/>
            <person name="Wang X."/>
            <person name="Du Y."/>
            <person name="Jin W."/>
            <person name="Huang S."/>
        </authorList>
    </citation>
    <scope>NUCLEOTIDE SEQUENCE [LARGE SCALE GENOMIC DNA]</scope>
    <source>
        <strain evidence="2">cv. 9930</strain>
    </source>
</reference>
<dbReference type="PANTHER" id="PTHR31170">
    <property type="entry name" value="BNAC04G53230D PROTEIN"/>
    <property type="match status" value="1"/>
</dbReference>
<reference evidence="1 2" key="3">
    <citation type="journal article" date="2010" name="BMC Genomics">
        <title>Transcriptome sequencing and comparative analysis of cucumber flowers with different sex types.</title>
        <authorList>
            <person name="Guo S."/>
            <person name="Zheng Y."/>
            <person name="Joung J.G."/>
            <person name="Liu S."/>
            <person name="Zhang Z."/>
            <person name="Crasta O.R."/>
            <person name="Sobral B.W."/>
            <person name="Xu Y."/>
            <person name="Huang S."/>
            <person name="Fei Z."/>
        </authorList>
    </citation>
    <scope>NUCLEOTIDE SEQUENCE [LARGE SCALE GENOMIC DNA]</scope>
    <source>
        <strain evidence="2">cv. 9930</strain>
    </source>
</reference>
<reference evidence="1 2" key="4">
    <citation type="journal article" date="2011" name="BMC Genomics">
        <title>RNA-Seq improves annotation of protein-coding genes in the cucumber genome.</title>
        <authorList>
            <person name="Li Z."/>
            <person name="Zhang Z."/>
            <person name="Yan P."/>
            <person name="Huang S."/>
            <person name="Fei Z."/>
            <person name="Lin K."/>
        </authorList>
    </citation>
    <scope>NUCLEOTIDE SEQUENCE [LARGE SCALE GENOMIC DNA]</scope>
    <source>
        <strain evidence="2">cv. 9930</strain>
    </source>
</reference>
<dbReference type="Pfam" id="PF03140">
    <property type="entry name" value="DUF247"/>
    <property type="match status" value="1"/>
</dbReference>
<dbReference type="STRING" id="3659.A0A0A0LKU4"/>
<dbReference type="InterPro" id="IPR004158">
    <property type="entry name" value="DUF247_pln"/>
</dbReference>
<dbReference type="AlphaFoldDB" id="A0A0A0LKU4"/>